<sequence length="112" mass="12875">MAHNKRGGREDRYLRLLFNWNAHADLRYICSKDVLSRRARTTPADNTELSFRLNKFSSGDAIAYLFGRMWACLGALSATIKRPPRRPAAPRKVDRGREWAYKPRCPIKLVAA</sequence>
<evidence type="ECO:0000313" key="1">
    <source>
        <dbReference type="EMBL" id="CAH2042070.1"/>
    </source>
</evidence>
<dbReference type="Proteomes" id="UP000837857">
    <property type="component" value="Chromosome 14"/>
</dbReference>
<protein>
    <submittedName>
        <fullName evidence="1">Uncharacterized protein</fullName>
    </submittedName>
</protein>
<dbReference type="EMBL" id="OW152826">
    <property type="protein sequence ID" value="CAH2042070.1"/>
    <property type="molecule type" value="Genomic_DNA"/>
</dbReference>
<proteinExistence type="predicted"/>
<name>A0ABN8HYX0_9NEOP</name>
<organism evidence="1 2">
    <name type="scientific">Iphiclides podalirius</name>
    <name type="common">scarce swallowtail</name>
    <dbReference type="NCBI Taxonomy" id="110791"/>
    <lineage>
        <taxon>Eukaryota</taxon>
        <taxon>Metazoa</taxon>
        <taxon>Ecdysozoa</taxon>
        <taxon>Arthropoda</taxon>
        <taxon>Hexapoda</taxon>
        <taxon>Insecta</taxon>
        <taxon>Pterygota</taxon>
        <taxon>Neoptera</taxon>
        <taxon>Endopterygota</taxon>
        <taxon>Lepidoptera</taxon>
        <taxon>Glossata</taxon>
        <taxon>Ditrysia</taxon>
        <taxon>Papilionoidea</taxon>
        <taxon>Papilionidae</taxon>
        <taxon>Papilioninae</taxon>
        <taxon>Iphiclides</taxon>
    </lineage>
</organism>
<accession>A0ABN8HYX0</accession>
<gene>
    <name evidence="1" type="ORF">IPOD504_LOCUS3565</name>
</gene>
<feature type="non-terminal residue" evidence="1">
    <location>
        <position position="112"/>
    </location>
</feature>
<reference evidence="1" key="1">
    <citation type="submission" date="2022-03" db="EMBL/GenBank/DDBJ databases">
        <authorList>
            <person name="Martin H S."/>
        </authorList>
    </citation>
    <scope>NUCLEOTIDE SEQUENCE</scope>
</reference>
<keyword evidence="2" id="KW-1185">Reference proteome</keyword>
<evidence type="ECO:0000313" key="2">
    <source>
        <dbReference type="Proteomes" id="UP000837857"/>
    </source>
</evidence>